<keyword evidence="1" id="KW-1133">Transmembrane helix</keyword>
<feature type="transmembrane region" description="Helical" evidence="1">
    <location>
        <begin position="220"/>
        <end position="240"/>
    </location>
</feature>
<proteinExistence type="predicted"/>
<keyword evidence="1" id="KW-0812">Transmembrane</keyword>
<feature type="transmembrane region" description="Helical" evidence="1">
    <location>
        <begin position="61"/>
        <end position="81"/>
    </location>
</feature>
<dbReference type="CDD" id="cd21809">
    <property type="entry name" value="ABC-2_lan_permease-like"/>
    <property type="match status" value="1"/>
</dbReference>
<evidence type="ECO:0008006" key="4">
    <source>
        <dbReference type="Google" id="ProtNLM"/>
    </source>
</evidence>
<sequence>MLFHFIMFELFKLKRQKIWPLVIIIPFVSVFLGYANFLANYNVLVNKAADNAWLEAWTQVTLFYGIIFLPISSGLFAAFVCRTEHLSGGWKLQFSLPIPKKTIYLSKLFIVLAFILMMQIILIAFFLIGGGLINIESTIPWSFLLSAVILSWVGTFTLATVQLWLSFKIKSFGIPLGINVILSLLVFAAYSFNAGMFYPWAQPAFAISSPDESPIDSMPIFTLVITVTFLLSFVVSTYTFSKSELK</sequence>
<dbReference type="OrthoDB" id="9781996at2"/>
<dbReference type="Pfam" id="PF12730">
    <property type="entry name" value="ABC2_membrane_4"/>
    <property type="match status" value="1"/>
</dbReference>
<gene>
    <name evidence="2" type="ORF">D7Z54_02630</name>
</gene>
<reference evidence="2 3" key="1">
    <citation type="submission" date="2018-10" db="EMBL/GenBank/DDBJ databases">
        <title>Draft genome sequence of Bacillus salarius IM0101, isolated from a hypersaline soil in Inner Mongolia, China.</title>
        <authorList>
            <person name="Yamprayoonswat W."/>
            <person name="Boonvisut S."/>
            <person name="Jumpathong W."/>
            <person name="Sittihan S."/>
            <person name="Ruangsuj P."/>
            <person name="Wanthongcharoen S."/>
            <person name="Thongpramul N."/>
            <person name="Pimmason S."/>
            <person name="Yu B."/>
            <person name="Yasawong M."/>
        </authorList>
    </citation>
    <scope>NUCLEOTIDE SEQUENCE [LARGE SCALE GENOMIC DNA]</scope>
    <source>
        <strain evidence="2 3">IM0101</strain>
    </source>
</reference>
<name>A0A3R9PA51_9BACI</name>
<evidence type="ECO:0000313" key="2">
    <source>
        <dbReference type="EMBL" id="RSL34753.1"/>
    </source>
</evidence>
<dbReference type="Proteomes" id="UP000275076">
    <property type="component" value="Unassembled WGS sequence"/>
</dbReference>
<feature type="transmembrane region" description="Helical" evidence="1">
    <location>
        <begin position="108"/>
        <end position="133"/>
    </location>
</feature>
<evidence type="ECO:0000313" key="3">
    <source>
        <dbReference type="Proteomes" id="UP000275076"/>
    </source>
</evidence>
<keyword evidence="1" id="KW-0472">Membrane</keyword>
<protein>
    <recommendedName>
        <fullName evidence="4">ABC-2 type transport system permease protein</fullName>
    </recommendedName>
</protein>
<dbReference type="EMBL" id="RBVX01000002">
    <property type="protein sequence ID" value="RSL34753.1"/>
    <property type="molecule type" value="Genomic_DNA"/>
</dbReference>
<comment type="caution">
    <text evidence="2">The sequence shown here is derived from an EMBL/GenBank/DDBJ whole genome shotgun (WGS) entry which is preliminary data.</text>
</comment>
<feature type="transmembrane region" description="Helical" evidence="1">
    <location>
        <begin position="176"/>
        <end position="200"/>
    </location>
</feature>
<evidence type="ECO:0000256" key="1">
    <source>
        <dbReference type="SAM" id="Phobius"/>
    </source>
</evidence>
<dbReference type="AlphaFoldDB" id="A0A3R9PA51"/>
<keyword evidence="3" id="KW-1185">Reference proteome</keyword>
<feature type="transmembrane region" description="Helical" evidence="1">
    <location>
        <begin position="139"/>
        <end position="164"/>
    </location>
</feature>
<organism evidence="2 3">
    <name type="scientific">Salibacterium salarium</name>
    <dbReference type="NCBI Taxonomy" id="284579"/>
    <lineage>
        <taxon>Bacteria</taxon>
        <taxon>Bacillati</taxon>
        <taxon>Bacillota</taxon>
        <taxon>Bacilli</taxon>
        <taxon>Bacillales</taxon>
        <taxon>Bacillaceae</taxon>
    </lineage>
</organism>
<accession>A0A3R9PA51</accession>
<dbReference type="RefSeq" id="WP_125554185.1">
    <property type="nucleotide sequence ID" value="NZ_RBVX01000002.1"/>
</dbReference>
<feature type="transmembrane region" description="Helical" evidence="1">
    <location>
        <begin position="21"/>
        <end position="41"/>
    </location>
</feature>